<dbReference type="PROSITE" id="PS51118">
    <property type="entry name" value="HTH_HXLR"/>
    <property type="match status" value="1"/>
</dbReference>
<dbReference type="InterPro" id="IPR036390">
    <property type="entry name" value="WH_DNA-bd_sf"/>
</dbReference>
<evidence type="ECO:0000256" key="1">
    <source>
        <dbReference type="ARBA" id="ARBA00023015"/>
    </source>
</evidence>
<dbReference type="RefSeq" id="WP_377606142.1">
    <property type="nucleotide sequence ID" value="NZ_JBHUME010000014.1"/>
</dbReference>
<evidence type="ECO:0000313" key="6">
    <source>
        <dbReference type="Proteomes" id="UP001597541"/>
    </source>
</evidence>
<sequence length="119" mass="13687">MTANHSHEDCVVEPALDVLFGKWKVSILYLLFQGTKRFSELQKSIPGITKKMLISHLRDLEEQDVILRIVYPSVPPRVEYSLTETGQSLGPILELMHQWGIKHEEQLMRKRSSEAVTQS</sequence>
<accession>A0ABW5PHT4</accession>
<keyword evidence="2" id="KW-0238">DNA-binding</keyword>
<dbReference type="Proteomes" id="UP001597541">
    <property type="component" value="Unassembled WGS sequence"/>
</dbReference>
<dbReference type="SUPFAM" id="SSF46785">
    <property type="entry name" value="Winged helix' DNA-binding domain"/>
    <property type="match status" value="1"/>
</dbReference>
<dbReference type="PANTHER" id="PTHR33204:SF29">
    <property type="entry name" value="TRANSCRIPTIONAL REGULATOR"/>
    <property type="match status" value="1"/>
</dbReference>
<organism evidence="5 6">
    <name type="scientific">Paenibacillus gansuensis</name>
    <dbReference type="NCBI Taxonomy" id="306542"/>
    <lineage>
        <taxon>Bacteria</taxon>
        <taxon>Bacillati</taxon>
        <taxon>Bacillota</taxon>
        <taxon>Bacilli</taxon>
        <taxon>Bacillales</taxon>
        <taxon>Paenibacillaceae</taxon>
        <taxon>Paenibacillus</taxon>
    </lineage>
</organism>
<dbReference type="InterPro" id="IPR002577">
    <property type="entry name" value="HTH_HxlR"/>
</dbReference>
<dbReference type="InterPro" id="IPR036388">
    <property type="entry name" value="WH-like_DNA-bd_sf"/>
</dbReference>
<comment type="caution">
    <text evidence="5">The sequence shown here is derived from an EMBL/GenBank/DDBJ whole genome shotgun (WGS) entry which is preliminary data.</text>
</comment>
<dbReference type="PANTHER" id="PTHR33204">
    <property type="entry name" value="TRANSCRIPTIONAL REGULATOR, MARR FAMILY"/>
    <property type="match status" value="1"/>
</dbReference>
<protein>
    <submittedName>
        <fullName evidence="5">Winged helix-turn-helix transcriptional regulator</fullName>
    </submittedName>
</protein>
<evidence type="ECO:0000259" key="4">
    <source>
        <dbReference type="PROSITE" id="PS51118"/>
    </source>
</evidence>
<keyword evidence="3" id="KW-0804">Transcription</keyword>
<name>A0ABW5PHT4_9BACL</name>
<keyword evidence="1" id="KW-0805">Transcription regulation</keyword>
<reference evidence="6" key="1">
    <citation type="journal article" date="2019" name="Int. J. Syst. Evol. Microbiol.">
        <title>The Global Catalogue of Microorganisms (GCM) 10K type strain sequencing project: providing services to taxonomists for standard genome sequencing and annotation.</title>
        <authorList>
            <consortium name="The Broad Institute Genomics Platform"/>
            <consortium name="The Broad Institute Genome Sequencing Center for Infectious Disease"/>
            <person name="Wu L."/>
            <person name="Ma J."/>
        </authorList>
    </citation>
    <scope>NUCLEOTIDE SEQUENCE [LARGE SCALE GENOMIC DNA]</scope>
    <source>
        <strain evidence="6">KCTC 3950</strain>
    </source>
</reference>
<dbReference type="Pfam" id="PF01638">
    <property type="entry name" value="HxlR"/>
    <property type="match status" value="1"/>
</dbReference>
<evidence type="ECO:0000256" key="3">
    <source>
        <dbReference type="ARBA" id="ARBA00023163"/>
    </source>
</evidence>
<evidence type="ECO:0000256" key="2">
    <source>
        <dbReference type="ARBA" id="ARBA00023125"/>
    </source>
</evidence>
<dbReference type="Gene3D" id="1.10.10.10">
    <property type="entry name" value="Winged helix-like DNA-binding domain superfamily/Winged helix DNA-binding domain"/>
    <property type="match status" value="1"/>
</dbReference>
<dbReference type="EMBL" id="JBHUME010000014">
    <property type="protein sequence ID" value="MFD2614843.1"/>
    <property type="molecule type" value="Genomic_DNA"/>
</dbReference>
<evidence type="ECO:0000313" key="5">
    <source>
        <dbReference type="EMBL" id="MFD2614843.1"/>
    </source>
</evidence>
<feature type="domain" description="HTH hxlR-type" evidence="4">
    <location>
        <begin position="10"/>
        <end position="108"/>
    </location>
</feature>
<keyword evidence="6" id="KW-1185">Reference proteome</keyword>
<gene>
    <name evidence="5" type="ORF">ACFSUF_20720</name>
</gene>
<proteinExistence type="predicted"/>